<feature type="transmembrane region" description="Helical" evidence="5">
    <location>
        <begin position="238"/>
        <end position="257"/>
    </location>
</feature>
<evidence type="ECO:0000256" key="2">
    <source>
        <dbReference type="ARBA" id="ARBA00022692"/>
    </source>
</evidence>
<dbReference type="Pfam" id="PF05653">
    <property type="entry name" value="Mg_trans_NIPA"/>
    <property type="match status" value="1"/>
</dbReference>
<dbReference type="AlphaFoldDB" id="A0A418QA56"/>
<dbReference type="InterPro" id="IPR008521">
    <property type="entry name" value="Mg_trans_NIPA"/>
</dbReference>
<feature type="transmembrane region" description="Helical" evidence="5">
    <location>
        <begin position="184"/>
        <end position="203"/>
    </location>
</feature>
<evidence type="ECO:0000256" key="4">
    <source>
        <dbReference type="ARBA" id="ARBA00023136"/>
    </source>
</evidence>
<feature type="transmembrane region" description="Helical" evidence="5">
    <location>
        <begin position="96"/>
        <end position="114"/>
    </location>
</feature>
<proteinExistence type="predicted"/>
<dbReference type="Gene3D" id="1.10.3730.20">
    <property type="match status" value="1"/>
</dbReference>
<evidence type="ECO:0000313" key="6">
    <source>
        <dbReference type="EMBL" id="RIX36900.1"/>
    </source>
</evidence>
<evidence type="ECO:0000256" key="5">
    <source>
        <dbReference type="SAM" id="Phobius"/>
    </source>
</evidence>
<dbReference type="Proteomes" id="UP000285278">
    <property type="component" value="Unassembled WGS sequence"/>
</dbReference>
<keyword evidence="3 5" id="KW-1133">Transmembrane helix</keyword>
<dbReference type="RefSeq" id="WP_119664188.1">
    <property type="nucleotide sequence ID" value="NZ_QXJK01000001.1"/>
</dbReference>
<accession>A0A418QA56</accession>
<keyword evidence="7" id="KW-1185">Reference proteome</keyword>
<dbReference type="PANTHER" id="PTHR40761:SF1">
    <property type="entry name" value="CONSERVED INTEGRAL MEMBRANE ALANINE VALINE AND LEUCINE RICH PROTEIN-RELATED"/>
    <property type="match status" value="1"/>
</dbReference>
<feature type="transmembrane region" description="Helical" evidence="5">
    <location>
        <begin position="210"/>
        <end position="232"/>
    </location>
</feature>
<dbReference type="PANTHER" id="PTHR40761">
    <property type="entry name" value="CONSERVED INTEGRAL MEMBRANE ALANINE VALINE AND LEUCINE RICH PROTEIN-RELATED"/>
    <property type="match status" value="1"/>
</dbReference>
<comment type="subcellular location">
    <subcellularLocation>
        <location evidence="1">Membrane</location>
        <topology evidence="1">Multi-pass membrane protein</topology>
    </subcellularLocation>
</comment>
<keyword evidence="2 5" id="KW-0812">Transmembrane</keyword>
<dbReference type="SUPFAM" id="SSF103481">
    <property type="entry name" value="Multidrug resistance efflux transporter EmrE"/>
    <property type="match status" value="1"/>
</dbReference>
<dbReference type="InterPro" id="IPR037185">
    <property type="entry name" value="EmrE-like"/>
</dbReference>
<dbReference type="OrthoDB" id="3837845at2"/>
<name>A0A418QA56_9CORY</name>
<evidence type="ECO:0000313" key="7">
    <source>
        <dbReference type="Proteomes" id="UP000285278"/>
    </source>
</evidence>
<evidence type="ECO:0000256" key="1">
    <source>
        <dbReference type="ARBA" id="ARBA00004141"/>
    </source>
</evidence>
<reference evidence="6 7" key="1">
    <citation type="submission" date="2018-09" db="EMBL/GenBank/DDBJ databases">
        <title>Optimization and identification of Corynebacterium falsenii FN1-14 from fish paste.</title>
        <authorList>
            <person name="Daroonpunt R."/>
            <person name="Tanasupawat S."/>
        </authorList>
    </citation>
    <scope>NUCLEOTIDE SEQUENCE [LARGE SCALE GENOMIC DNA]</scope>
    <source>
        <strain evidence="6 7">FN1-14</strain>
    </source>
</reference>
<keyword evidence="4 5" id="KW-0472">Membrane</keyword>
<feature type="transmembrane region" description="Helical" evidence="5">
    <location>
        <begin position="6"/>
        <end position="27"/>
    </location>
</feature>
<dbReference type="EMBL" id="QXJK01000001">
    <property type="protein sequence ID" value="RIX36900.1"/>
    <property type="molecule type" value="Genomic_DNA"/>
</dbReference>
<evidence type="ECO:0008006" key="8">
    <source>
        <dbReference type="Google" id="ProtNLM"/>
    </source>
</evidence>
<dbReference type="GO" id="GO:0015095">
    <property type="term" value="F:magnesium ion transmembrane transporter activity"/>
    <property type="evidence" value="ECO:0007669"/>
    <property type="project" value="InterPro"/>
</dbReference>
<protein>
    <recommendedName>
        <fullName evidence="8">DMT family transporter</fullName>
    </recommendedName>
</protein>
<sequence>MGLFGAFIAAIAYGAGTIAQAIGVQRAAAATGGIVHKALAGWLFALGLVFDGLGYIASFAALRDLPLFLVESATASSVAVTAVLAVIILKQKLRRTEVIALGVVVAGLIMLSVSAEPGPAPHVPGWVGRALLFASIACGIIILLSKSSVVFAVISGLGFAIVGLASRLLEIPAHDVWRVLEEPMAWSLIIGGIIAVVAYGMALDSGSATTVAAVSFSAETIVPSAIGLAFLGDHIRPGLGVVAALGFVATLGGCLALSSRAEVEVGTPPQT</sequence>
<gene>
    <name evidence="6" type="ORF">D3M95_01475</name>
</gene>
<organism evidence="6 7">
    <name type="scientific">Corynebacterium falsenii</name>
    <dbReference type="NCBI Taxonomy" id="108486"/>
    <lineage>
        <taxon>Bacteria</taxon>
        <taxon>Bacillati</taxon>
        <taxon>Actinomycetota</taxon>
        <taxon>Actinomycetes</taxon>
        <taxon>Mycobacteriales</taxon>
        <taxon>Corynebacteriaceae</taxon>
        <taxon>Corynebacterium</taxon>
    </lineage>
</organism>
<evidence type="ECO:0000256" key="3">
    <source>
        <dbReference type="ARBA" id="ARBA00022989"/>
    </source>
</evidence>
<feature type="transmembrane region" description="Helical" evidence="5">
    <location>
        <begin position="126"/>
        <end position="144"/>
    </location>
</feature>
<dbReference type="STRING" id="1451189.CFAL_10150"/>
<feature type="transmembrane region" description="Helical" evidence="5">
    <location>
        <begin position="39"/>
        <end position="62"/>
    </location>
</feature>
<feature type="transmembrane region" description="Helical" evidence="5">
    <location>
        <begin position="68"/>
        <end position="89"/>
    </location>
</feature>
<comment type="caution">
    <text evidence="6">The sequence shown here is derived from an EMBL/GenBank/DDBJ whole genome shotgun (WGS) entry which is preliminary data.</text>
</comment>
<feature type="transmembrane region" description="Helical" evidence="5">
    <location>
        <begin position="149"/>
        <end position="169"/>
    </location>
</feature>
<dbReference type="GO" id="GO:0016020">
    <property type="term" value="C:membrane"/>
    <property type="evidence" value="ECO:0007669"/>
    <property type="project" value="UniProtKB-SubCell"/>
</dbReference>